<dbReference type="PANTHER" id="PTHR10900:SF77">
    <property type="entry name" value="FI19380P1"/>
    <property type="match status" value="1"/>
</dbReference>
<dbReference type="eggNOG" id="COG2335">
    <property type="taxonomic scope" value="Bacteria"/>
</dbReference>
<gene>
    <name evidence="3" type="ORF">HOC_08689</name>
</gene>
<dbReference type="PROSITE" id="PS51257">
    <property type="entry name" value="PROKAR_LIPOPROTEIN"/>
    <property type="match status" value="1"/>
</dbReference>
<evidence type="ECO:0000259" key="2">
    <source>
        <dbReference type="PROSITE" id="PS50213"/>
    </source>
</evidence>
<evidence type="ECO:0000313" key="3">
    <source>
        <dbReference type="EMBL" id="KDA02760.1"/>
    </source>
</evidence>
<name>A0A059G848_9PROT</name>
<keyword evidence="1" id="KW-0732">Signal</keyword>
<proteinExistence type="predicted"/>
<dbReference type="Proteomes" id="UP000024942">
    <property type="component" value="Unassembled WGS sequence"/>
</dbReference>
<feature type="signal peptide" evidence="1">
    <location>
        <begin position="1"/>
        <end position="18"/>
    </location>
</feature>
<dbReference type="EMBL" id="ARYL01000011">
    <property type="protein sequence ID" value="KDA02760.1"/>
    <property type="molecule type" value="Genomic_DNA"/>
</dbReference>
<accession>A0A059G848</accession>
<dbReference type="InterPro" id="IPR000782">
    <property type="entry name" value="FAS1_domain"/>
</dbReference>
<dbReference type="PATRIC" id="fig|1280953.3.peg.1758"/>
<dbReference type="SUPFAM" id="SSF82153">
    <property type="entry name" value="FAS1 domain"/>
    <property type="match status" value="1"/>
</dbReference>
<dbReference type="SMART" id="SM00554">
    <property type="entry name" value="FAS1"/>
    <property type="match status" value="1"/>
</dbReference>
<comment type="caution">
    <text evidence="3">The sequence shown here is derived from an EMBL/GenBank/DDBJ whole genome shotgun (WGS) entry which is preliminary data.</text>
</comment>
<feature type="domain" description="FAS1" evidence="2">
    <location>
        <begin position="55"/>
        <end position="188"/>
    </location>
</feature>
<protein>
    <submittedName>
        <fullName evidence="3">Fasciclin domain-containing protein</fullName>
    </submittedName>
</protein>
<sequence>MKTLLLTTIAASALFLVACSDKTETVTETPAVTPAETVETMPSETAATPVEPIALPTLVDVLGSSPDFSTLVAAIGAADLTETLSGTGPYTIFAPTNEAFSAMDPAMLEDLMKPENKAKLVTVLSYHVVPGKLSSSDLAGKSVPLASLNNKDMLIDGTGDALMVNTATVKMGDIEASNGVIHVIDTVLLPRFEE</sequence>
<dbReference type="Gene3D" id="2.30.180.10">
    <property type="entry name" value="FAS1 domain"/>
    <property type="match status" value="1"/>
</dbReference>
<keyword evidence="4" id="KW-1185">Reference proteome</keyword>
<dbReference type="STRING" id="1280953.HOC_08689"/>
<dbReference type="OrthoDB" id="9800666at2"/>
<organism evidence="3 4">
    <name type="scientific">Hyphomonas oceanitis SCH89</name>
    <dbReference type="NCBI Taxonomy" id="1280953"/>
    <lineage>
        <taxon>Bacteria</taxon>
        <taxon>Pseudomonadati</taxon>
        <taxon>Pseudomonadota</taxon>
        <taxon>Alphaproteobacteria</taxon>
        <taxon>Hyphomonadales</taxon>
        <taxon>Hyphomonadaceae</taxon>
        <taxon>Hyphomonas</taxon>
    </lineage>
</organism>
<dbReference type="InterPro" id="IPR050904">
    <property type="entry name" value="Adhesion/Biosynth-related"/>
</dbReference>
<reference evidence="3 4" key="1">
    <citation type="journal article" date="2014" name="Antonie Van Leeuwenhoek">
        <title>Hyphomonas beringensis sp. nov. and Hyphomonas chukchiensis sp. nov., isolated from surface seawater of the Bering Sea and Chukchi Sea.</title>
        <authorList>
            <person name="Li C."/>
            <person name="Lai Q."/>
            <person name="Li G."/>
            <person name="Dong C."/>
            <person name="Wang J."/>
            <person name="Liao Y."/>
            <person name="Shao Z."/>
        </authorList>
    </citation>
    <scope>NUCLEOTIDE SEQUENCE [LARGE SCALE GENOMIC DNA]</scope>
    <source>
        <strain evidence="3 4">SCH89</strain>
    </source>
</reference>
<evidence type="ECO:0000313" key="4">
    <source>
        <dbReference type="Proteomes" id="UP000024942"/>
    </source>
</evidence>
<dbReference type="RefSeq" id="WP_051624667.1">
    <property type="nucleotide sequence ID" value="NZ_ARYL01000011.1"/>
</dbReference>
<dbReference type="AlphaFoldDB" id="A0A059G848"/>
<dbReference type="FunFam" id="2.30.180.10:FF:000014">
    <property type="entry name" value="Stabilin 1"/>
    <property type="match status" value="1"/>
</dbReference>
<evidence type="ECO:0000256" key="1">
    <source>
        <dbReference type="SAM" id="SignalP"/>
    </source>
</evidence>
<feature type="chain" id="PRO_5001573660" evidence="1">
    <location>
        <begin position="19"/>
        <end position="194"/>
    </location>
</feature>
<dbReference type="PANTHER" id="PTHR10900">
    <property type="entry name" value="PERIOSTIN-RELATED"/>
    <property type="match status" value="1"/>
</dbReference>
<dbReference type="PROSITE" id="PS50213">
    <property type="entry name" value="FAS1"/>
    <property type="match status" value="1"/>
</dbReference>
<dbReference type="InterPro" id="IPR036378">
    <property type="entry name" value="FAS1_dom_sf"/>
</dbReference>
<dbReference type="Pfam" id="PF02469">
    <property type="entry name" value="Fasciclin"/>
    <property type="match status" value="1"/>
</dbReference>